<sequence>MRRKLQEPPTHCTSWLQLPPKRQAVSCAFLIWHLLIRAVTIYVAMSHRVLSASATQFFYFLSLTLQTSPAGGRLDAPNAPPSTAYCLLLPSVTILYSKLAGVFSAPLPSSLPGLAPIMPLSLLIIL</sequence>
<evidence type="ECO:0000313" key="1">
    <source>
        <dbReference type="EMBL" id="EPE03772.1"/>
    </source>
</evidence>
<proteinExistence type="predicted"/>
<protein>
    <submittedName>
        <fullName evidence="1">Uncharacterized protein</fullName>
    </submittedName>
</protein>
<dbReference type="EMBL" id="KE148165">
    <property type="protein sequence ID" value="EPE03772.1"/>
    <property type="molecule type" value="Genomic_DNA"/>
</dbReference>
<dbReference type="Proteomes" id="UP000016923">
    <property type="component" value="Unassembled WGS sequence"/>
</dbReference>
<accession>S3BTK0</accession>
<gene>
    <name evidence="1" type="ORF">F503_06478</name>
</gene>
<name>S3BTK0_OPHP1</name>
<evidence type="ECO:0000313" key="2">
    <source>
        <dbReference type="Proteomes" id="UP000016923"/>
    </source>
</evidence>
<dbReference type="HOGENOM" id="CLU_1982225_0_0_1"/>
<organism evidence="1 2">
    <name type="scientific">Ophiostoma piceae (strain UAMH 11346)</name>
    <name type="common">Sap stain fungus</name>
    <dbReference type="NCBI Taxonomy" id="1262450"/>
    <lineage>
        <taxon>Eukaryota</taxon>
        <taxon>Fungi</taxon>
        <taxon>Dikarya</taxon>
        <taxon>Ascomycota</taxon>
        <taxon>Pezizomycotina</taxon>
        <taxon>Sordariomycetes</taxon>
        <taxon>Sordariomycetidae</taxon>
        <taxon>Ophiostomatales</taxon>
        <taxon>Ophiostomataceae</taxon>
        <taxon>Ophiostoma</taxon>
    </lineage>
</organism>
<dbReference type="VEuPathDB" id="FungiDB:F503_06478"/>
<dbReference type="AlphaFoldDB" id="S3BTK0"/>
<keyword evidence="2" id="KW-1185">Reference proteome</keyword>
<reference evidence="1 2" key="1">
    <citation type="journal article" date="2013" name="BMC Genomics">
        <title>The genome and transcriptome of the pine saprophyte Ophiostoma piceae, and a comparison with the bark beetle-associated pine pathogen Grosmannia clavigera.</title>
        <authorList>
            <person name="Haridas S."/>
            <person name="Wang Y."/>
            <person name="Lim L."/>
            <person name="Massoumi Alamouti S."/>
            <person name="Jackman S."/>
            <person name="Docking R."/>
            <person name="Robertson G."/>
            <person name="Birol I."/>
            <person name="Bohlmann J."/>
            <person name="Breuil C."/>
        </authorList>
    </citation>
    <scope>NUCLEOTIDE SEQUENCE [LARGE SCALE GENOMIC DNA]</scope>
    <source>
        <strain evidence="1 2">UAMH 11346</strain>
    </source>
</reference>